<dbReference type="EMBL" id="WIXP02000008">
    <property type="protein sequence ID" value="KAF6206907.1"/>
    <property type="molecule type" value="Genomic_DNA"/>
</dbReference>
<feature type="compositionally biased region" description="Polar residues" evidence="1">
    <location>
        <begin position="22"/>
        <end position="33"/>
    </location>
</feature>
<sequence length="102" mass="10594">MEVGECSEEEEDEEEDIDLGSSPITDNSSVIMSMTSPAAPTAYEGLASPLRVVSGVISGGKPVGIKRGPGRPRGPGSRGGGTGAVRVKKPSNQPPKFKRWKG</sequence>
<organism evidence="2 3">
    <name type="scientific">Apolygus lucorum</name>
    <name type="common">Small green plant bug</name>
    <name type="synonym">Lygocoris lucorum</name>
    <dbReference type="NCBI Taxonomy" id="248454"/>
    <lineage>
        <taxon>Eukaryota</taxon>
        <taxon>Metazoa</taxon>
        <taxon>Ecdysozoa</taxon>
        <taxon>Arthropoda</taxon>
        <taxon>Hexapoda</taxon>
        <taxon>Insecta</taxon>
        <taxon>Pterygota</taxon>
        <taxon>Neoptera</taxon>
        <taxon>Paraneoptera</taxon>
        <taxon>Hemiptera</taxon>
        <taxon>Heteroptera</taxon>
        <taxon>Panheteroptera</taxon>
        <taxon>Cimicomorpha</taxon>
        <taxon>Miridae</taxon>
        <taxon>Mirini</taxon>
        <taxon>Apolygus</taxon>
    </lineage>
</organism>
<name>A0A8S9XD31_APOLU</name>
<gene>
    <name evidence="2" type="ORF">GE061_018143</name>
</gene>
<feature type="non-terminal residue" evidence="2">
    <location>
        <position position="102"/>
    </location>
</feature>
<feature type="compositionally biased region" description="Acidic residues" evidence="1">
    <location>
        <begin position="1"/>
        <end position="18"/>
    </location>
</feature>
<reference evidence="2" key="1">
    <citation type="journal article" date="2021" name="Mol. Ecol. Resour.">
        <title>Apolygus lucorum genome provides insights into omnivorousness and mesophyll feeding.</title>
        <authorList>
            <person name="Liu Y."/>
            <person name="Liu H."/>
            <person name="Wang H."/>
            <person name="Huang T."/>
            <person name="Liu B."/>
            <person name="Yang B."/>
            <person name="Yin L."/>
            <person name="Li B."/>
            <person name="Zhang Y."/>
            <person name="Zhang S."/>
            <person name="Jiang F."/>
            <person name="Zhang X."/>
            <person name="Ren Y."/>
            <person name="Wang B."/>
            <person name="Wang S."/>
            <person name="Lu Y."/>
            <person name="Wu K."/>
            <person name="Fan W."/>
            <person name="Wang G."/>
        </authorList>
    </citation>
    <scope>NUCLEOTIDE SEQUENCE</scope>
    <source>
        <strain evidence="2">12Hb</strain>
    </source>
</reference>
<feature type="compositionally biased region" description="Gly residues" evidence="1">
    <location>
        <begin position="71"/>
        <end position="83"/>
    </location>
</feature>
<feature type="region of interest" description="Disordered" evidence="1">
    <location>
        <begin position="1"/>
        <end position="33"/>
    </location>
</feature>
<evidence type="ECO:0000313" key="2">
    <source>
        <dbReference type="EMBL" id="KAF6206907.1"/>
    </source>
</evidence>
<protein>
    <submittedName>
        <fullName evidence="2">Uncharacterized protein</fullName>
    </submittedName>
</protein>
<dbReference type="AlphaFoldDB" id="A0A8S9XD31"/>
<evidence type="ECO:0000313" key="3">
    <source>
        <dbReference type="Proteomes" id="UP000466442"/>
    </source>
</evidence>
<feature type="region of interest" description="Disordered" evidence="1">
    <location>
        <begin position="59"/>
        <end position="102"/>
    </location>
</feature>
<evidence type="ECO:0000256" key="1">
    <source>
        <dbReference type="SAM" id="MobiDB-lite"/>
    </source>
</evidence>
<proteinExistence type="predicted"/>
<dbReference type="Proteomes" id="UP000466442">
    <property type="component" value="Unassembled WGS sequence"/>
</dbReference>
<keyword evidence="3" id="KW-1185">Reference proteome</keyword>
<comment type="caution">
    <text evidence="2">The sequence shown here is derived from an EMBL/GenBank/DDBJ whole genome shotgun (WGS) entry which is preliminary data.</text>
</comment>
<accession>A0A8S9XD31</accession>